<dbReference type="Proteomes" id="UP001197609">
    <property type="component" value="Unassembled WGS sequence"/>
</dbReference>
<dbReference type="CDD" id="cd03468">
    <property type="entry name" value="PolY_like"/>
    <property type="match status" value="1"/>
</dbReference>
<accession>A0AAJ1AGJ5</accession>
<name>A0AAJ1AGJ5_9BACT</name>
<comment type="caution">
    <text evidence="3">The sequence shown here is derived from an EMBL/GenBank/DDBJ whole genome shotgun (WGS) entry which is preliminary data.</text>
</comment>
<organism evidence="3 4">
    <name type="scientific">Candidatus Methylomirabilis tolerans</name>
    <dbReference type="NCBI Taxonomy" id="3123416"/>
    <lineage>
        <taxon>Bacteria</taxon>
        <taxon>Candidatus Methylomirabilota</taxon>
        <taxon>Candidatus Methylomirabilia</taxon>
        <taxon>Candidatus Methylomirabilales</taxon>
        <taxon>Candidatus Methylomirabilaceae</taxon>
        <taxon>Candidatus Methylomirabilis</taxon>
    </lineage>
</organism>
<dbReference type="InterPro" id="IPR043502">
    <property type="entry name" value="DNA/RNA_pol_sf"/>
</dbReference>
<feature type="domain" description="UmuC" evidence="2">
    <location>
        <begin position="18"/>
        <end position="144"/>
    </location>
</feature>
<dbReference type="PANTHER" id="PTHR35369">
    <property type="entry name" value="BLR3025 PROTEIN-RELATED"/>
    <property type="match status" value="1"/>
</dbReference>
<dbReference type="PANTHER" id="PTHR35369:SF2">
    <property type="entry name" value="BLR3025 PROTEIN"/>
    <property type="match status" value="1"/>
</dbReference>
<dbReference type="InterPro" id="IPR001126">
    <property type="entry name" value="UmuC"/>
</dbReference>
<dbReference type="InterPro" id="IPR050356">
    <property type="entry name" value="SulA_CellDiv_inhibitor"/>
</dbReference>
<evidence type="ECO:0000313" key="4">
    <source>
        <dbReference type="Proteomes" id="UP001197609"/>
    </source>
</evidence>
<evidence type="ECO:0000259" key="2">
    <source>
        <dbReference type="Pfam" id="PF00817"/>
    </source>
</evidence>
<evidence type="ECO:0000256" key="1">
    <source>
        <dbReference type="ARBA" id="ARBA00022763"/>
    </source>
</evidence>
<reference evidence="3 4" key="1">
    <citation type="journal article" date="2021" name="bioRxiv">
        <title>Unraveling nitrogen, sulfur and carbon metabolic pathways and microbial community transcriptional responses to substrate deprivation and toxicity stresses in a bioreactor mimicking anoxic brackish coastal sediment conditions.</title>
        <authorList>
            <person name="Martins P.D."/>
            <person name="Echeveste M.J."/>
            <person name="Arshad A."/>
            <person name="Kurth J."/>
            <person name="Ouboter H."/>
            <person name="Jetten M.S.M."/>
            <person name="Welte C.U."/>
        </authorList>
    </citation>
    <scope>NUCLEOTIDE SEQUENCE [LARGE SCALE GENOMIC DNA]</scope>
    <source>
        <strain evidence="3">MAG_38</strain>
    </source>
</reference>
<protein>
    <submittedName>
        <fullName evidence="3">DNA polymerase Y family protein</fullName>
    </submittedName>
</protein>
<keyword evidence="1" id="KW-0227">DNA damage</keyword>
<dbReference type="GO" id="GO:0006281">
    <property type="term" value="P:DNA repair"/>
    <property type="evidence" value="ECO:0007669"/>
    <property type="project" value="InterPro"/>
</dbReference>
<sequence length="491" mass="54917">MDRLACVSIPALPLQLLLRCHPEWAICPVAVVAEDRPQGLICYVNAPAHKAGVRPGLRYAAGCSLTTDLRAGVIFPAEIDEVVETITKRLRRFTPEVEPSVEEPGVFWLNGTGLTRLYASYEAWARLIATDLNRAGFRTTVVVGFTRFGTYAVARARNGIAVFNDPVDERTAARQVHLECLELNPNLLDTLAKLGVTTIGSFLALPAGGLLTRFGKAAYRLHRMASGELWTPLQPLKPEEPIRRRLLLDDPETDAMRLLFRLKGLLHPLLKALAVRGEALIELTLRLQLDGGIWREERVCPAAPTLDPVRILDLVRLRLEAVDLPGGVIEIELTASSVLALAEQHRLIVERPRRDLEAANRALARIRATFGNEAVGRVRLADGHLPEASFRWEPLKQGSAVSGQRSGPESAICNPQSAIGRRSLVRRIFSKPVPLHLPPNSTLHGPYIISGGWWGRETHRDYYFAETRHGELLWVYYDRNRRWWYLRGMVE</sequence>
<gene>
    <name evidence="3" type="ORF">K8G79_04085</name>
</gene>
<dbReference type="Pfam" id="PF00817">
    <property type="entry name" value="IMS"/>
    <property type="match status" value="1"/>
</dbReference>
<dbReference type="SUPFAM" id="SSF56672">
    <property type="entry name" value="DNA/RNA polymerases"/>
    <property type="match status" value="1"/>
</dbReference>
<dbReference type="EMBL" id="JAIOIU010000041">
    <property type="protein sequence ID" value="MBZ0159305.1"/>
    <property type="molecule type" value="Genomic_DNA"/>
</dbReference>
<dbReference type="AlphaFoldDB" id="A0AAJ1AGJ5"/>
<evidence type="ECO:0000313" key="3">
    <source>
        <dbReference type="EMBL" id="MBZ0159305.1"/>
    </source>
</evidence>
<proteinExistence type="predicted"/>